<dbReference type="InterPro" id="IPR041628">
    <property type="entry name" value="ChlI/MoxR_AAA_lid"/>
</dbReference>
<gene>
    <name evidence="3" type="ORF">HMPREF9488_02361</name>
</gene>
<dbReference type="Gene3D" id="3.40.50.300">
    <property type="entry name" value="P-loop containing nucleotide triphosphate hydrolases"/>
    <property type="match status" value="1"/>
</dbReference>
<protein>
    <submittedName>
        <fullName evidence="3">ATPase</fullName>
    </submittedName>
</protein>
<dbReference type="RefSeq" id="WP_008789449.1">
    <property type="nucleotide sequence ID" value="NZ_AKCB01000001.1"/>
</dbReference>
<dbReference type="PANTHER" id="PTHR42759">
    <property type="entry name" value="MOXR FAMILY PROTEIN"/>
    <property type="match status" value="1"/>
</dbReference>
<dbReference type="Proteomes" id="UP000003157">
    <property type="component" value="Unassembled WGS sequence"/>
</dbReference>
<dbReference type="EMBL" id="ADKX01000039">
    <property type="protein sequence ID" value="EFW04078.1"/>
    <property type="molecule type" value="Genomic_DNA"/>
</dbReference>
<dbReference type="HOGENOM" id="CLU_034716_2_2_9"/>
<evidence type="ECO:0000313" key="4">
    <source>
        <dbReference type="Proteomes" id="UP000003157"/>
    </source>
</evidence>
<dbReference type="PIRSF" id="PIRSF002849">
    <property type="entry name" value="AAA_ATPase_chaperone_MoxR_prd"/>
    <property type="match status" value="1"/>
</dbReference>
<dbReference type="eggNOG" id="COG0714">
    <property type="taxonomic scope" value="Bacteria"/>
</dbReference>
<sequence length="309" mass="34962">MKEIKQVIEEIKKAVVGKDEIIEKIIMTLLARGHILLEDIPGVGKTNLALALSKSMTLDYHRVQLTTDVLPSDIVGFTMYNPQKNTFEYKEGIAFCHLLLADEINRTSSKTQAALLELMEEGKMTVDGNTYVLPEPFFVIATQNPFGSAGTQLLPDSQLDRFMVRLNLGYPSITDEVEIMKNRQISNPLDTIQEIITPQMMTTFQKQVDQVFISDEIYYYIVAIVDATRHNEYIEQGASPRGSLATMKVAKACAFMHDRDYVIPSDVKDVVHMVLAHRIILNYDAKMKEMSAYSLLDDILDHIREPGIE</sequence>
<proteinExistence type="predicted"/>
<dbReference type="OrthoDB" id="9808397at2"/>
<name>E7GC69_9FIRM</name>
<evidence type="ECO:0000259" key="2">
    <source>
        <dbReference type="Pfam" id="PF17863"/>
    </source>
</evidence>
<evidence type="ECO:0000259" key="1">
    <source>
        <dbReference type="Pfam" id="PF07726"/>
    </source>
</evidence>
<dbReference type="InterPro" id="IPR011703">
    <property type="entry name" value="ATPase_AAA-3"/>
</dbReference>
<reference evidence="3 4" key="1">
    <citation type="submission" date="2010-12" db="EMBL/GenBank/DDBJ databases">
        <title>The Genome Sequence of Coprobacillus sp. strain 29_1.</title>
        <authorList>
            <consortium name="The Broad Institute Genome Sequencing Platform"/>
            <person name="Earl A."/>
            <person name="Ward D."/>
            <person name="Feldgarden M."/>
            <person name="Gevers D."/>
            <person name="Daigneault M."/>
            <person name="Sibley C.D."/>
            <person name="White A."/>
            <person name="Strauss J."/>
            <person name="Allen-Vercoe E."/>
            <person name="Young S.K."/>
            <person name="Zeng Q."/>
            <person name="Gargeya S."/>
            <person name="Fitzgerald M."/>
            <person name="Haas B."/>
            <person name="Abouelleil A."/>
            <person name="Alvarado L."/>
            <person name="Arachchi H.M."/>
            <person name="Berlin A."/>
            <person name="Brown A."/>
            <person name="Chapman S.B."/>
            <person name="Chen Z."/>
            <person name="Dunbar C."/>
            <person name="Freedman E."/>
            <person name="Gearin G."/>
            <person name="Gellesch M."/>
            <person name="Goldberg J."/>
            <person name="Griggs A."/>
            <person name="Gujja S."/>
            <person name="Heilman E."/>
            <person name="Heiman D."/>
            <person name="Howarth C."/>
            <person name="Larson L."/>
            <person name="Lui A."/>
            <person name="MacDonald P.J.P."/>
            <person name="Mehta T."/>
            <person name="Montmayeur A."/>
            <person name="Murphy C."/>
            <person name="Neiman D."/>
            <person name="Pearson M."/>
            <person name="Priest M."/>
            <person name="Roberts A."/>
            <person name="Saif S."/>
            <person name="Shea T."/>
            <person name="Shenoy N."/>
            <person name="Sisk P."/>
            <person name="Stolte C."/>
            <person name="Sykes S."/>
            <person name="White J."/>
            <person name="Yandava C."/>
            <person name="Nusbaum C."/>
            <person name="Birren B."/>
        </authorList>
    </citation>
    <scope>NUCLEOTIDE SEQUENCE [LARGE SCALE GENOMIC DNA]</scope>
    <source>
        <strain evidence="3 4">29_1</strain>
    </source>
</reference>
<dbReference type="STRING" id="100884.GCA_000269565_00012"/>
<dbReference type="GO" id="GO:0016887">
    <property type="term" value="F:ATP hydrolysis activity"/>
    <property type="evidence" value="ECO:0007669"/>
    <property type="project" value="InterPro"/>
</dbReference>
<dbReference type="AlphaFoldDB" id="E7GC69"/>
<dbReference type="SUPFAM" id="SSF52540">
    <property type="entry name" value="P-loop containing nucleoside triphosphate hydrolases"/>
    <property type="match status" value="1"/>
</dbReference>
<dbReference type="InterPro" id="IPR027417">
    <property type="entry name" value="P-loop_NTPase"/>
</dbReference>
<accession>E7GC69</accession>
<dbReference type="Pfam" id="PF17863">
    <property type="entry name" value="AAA_lid_2"/>
    <property type="match status" value="1"/>
</dbReference>
<dbReference type="Gene3D" id="1.10.8.80">
    <property type="entry name" value="Magnesium chelatase subunit I, C-Terminal domain"/>
    <property type="match status" value="1"/>
</dbReference>
<dbReference type="GeneID" id="78227950"/>
<dbReference type="InterPro" id="IPR050764">
    <property type="entry name" value="CbbQ/NirQ/NorQ/GpvN"/>
</dbReference>
<comment type="caution">
    <text evidence="3">The sequence shown here is derived from an EMBL/GenBank/DDBJ whole genome shotgun (WGS) entry which is preliminary data.</text>
</comment>
<dbReference type="GO" id="GO:0005524">
    <property type="term" value="F:ATP binding"/>
    <property type="evidence" value="ECO:0007669"/>
    <property type="project" value="InterPro"/>
</dbReference>
<dbReference type="PANTHER" id="PTHR42759:SF5">
    <property type="entry name" value="METHANOL DEHYDROGENASE REGULATOR"/>
    <property type="match status" value="1"/>
</dbReference>
<feature type="domain" description="ATPase AAA-3" evidence="1">
    <location>
        <begin position="34"/>
        <end position="164"/>
    </location>
</feature>
<organism evidence="3 4">
    <name type="scientific">Coprobacillus cateniformis</name>
    <dbReference type="NCBI Taxonomy" id="100884"/>
    <lineage>
        <taxon>Bacteria</taxon>
        <taxon>Bacillati</taxon>
        <taxon>Bacillota</taxon>
        <taxon>Erysipelotrichia</taxon>
        <taxon>Erysipelotrichales</taxon>
        <taxon>Coprobacillaceae</taxon>
        <taxon>Coprobacillus</taxon>
    </lineage>
</organism>
<evidence type="ECO:0000313" key="3">
    <source>
        <dbReference type="EMBL" id="EFW04078.1"/>
    </source>
</evidence>
<feature type="domain" description="ChlI/MoxR AAA lid" evidence="2">
    <location>
        <begin position="227"/>
        <end position="296"/>
    </location>
</feature>
<keyword evidence="4" id="KW-1185">Reference proteome</keyword>
<dbReference type="CDD" id="cd00009">
    <property type="entry name" value="AAA"/>
    <property type="match status" value="1"/>
</dbReference>
<dbReference type="Pfam" id="PF07726">
    <property type="entry name" value="AAA_3"/>
    <property type="match status" value="1"/>
</dbReference>